<sequence>LLNPGGDDRSYLFQMELGIRGDTAIDGLAAVELEVKASSRIGALTLEVAEGTPI</sequence>
<evidence type="ECO:0000313" key="2">
    <source>
        <dbReference type="Proteomes" id="UP000277952"/>
    </source>
</evidence>
<dbReference type="AlphaFoldDB" id="A0A3M2WTS0"/>
<dbReference type="EMBL" id="RBNS01000124">
    <property type="protein sequence ID" value="RML54595.1"/>
    <property type="molecule type" value="Genomic_DNA"/>
</dbReference>
<feature type="non-terminal residue" evidence="1">
    <location>
        <position position="1"/>
    </location>
</feature>
<dbReference type="Proteomes" id="UP000277952">
    <property type="component" value="Unassembled WGS sequence"/>
</dbReference>
<reference evidence="1 2" key="1">
    <citation type="submission" date="2018-08" db="EMBL/GenBank/DDBJ databases">
        <title>Recombination of ecologically and evolutionarily significant loci maintains genetic cohesion in the Pseudomonas syringae species complex.</title>
        <authorList>
            <person name="Dillon M."/>
            <person name="Thakur S."/>
            <person name="Almeida R.N.D."/>
            <person name="Weir B.S."/>
            <person name="Guttman D.S."/>
        </authorList>
    </citation>
    <scope>NUCLEOTIDE SEQUENCE [LARGE SCALE GENOMIC DNA]</scope>
    <source>
        <strain evidence="1 2">19322</strain>
    </source>
</reference>
<gene>
    <name evidence="1" type="ORF">ALQ94_05001</name>
</gene>
<comment type="caution">
    <text evidence="1">The sequence shown here is derived from an EMBL/GenBank/DDBJ whole genome shotgun (WGS) entry which is preliminary data.</text>
</comment>
<protein>
    <submittedName>
        <fullName evidence="1">Putative Membrane protein</fullName>
    </submittedName>
</protein>
<name>A0A3M2WTS0_PSEA0</name>
<organism evidence="1 2">
    <name type="scientific">Pseudomonas amygdali pv. morsprunorum</name>
    <dbReference type="NCBI Taxonomy" id="129138"/>
    <lineage>
        <taxon>Bacteria</taxon>
        <taxon>Pseudomonadati</taxon>
        <taxon>Pseudomonadota</taxon>
        <taxon>Gammaproteobacteria</taxon>
        <taxon>Pseudomonadales</taxon>
        <taxon>Pseudomonadaceae</taxon>
        <taxon>Pseudomonas</taxon>
        <taxon>Pseudomonas amygdali</taxon>
    </lineage>
</organism>
<proteinExistence type="predicted"/>
<evidence type="ECO:0000313" key="1">
    <source>
        <dbReference type="EMBL" id="RML54595.1"/>
    </source>
</evidence>
<accession>A0A3M2WTS0</accession>